<keyword evidence="2 5" id="KW-0812">Transmembrane</keyword>
<dbReference type="EMBL" id="VRYN01000002">
    <property type="protein sequence ID" value="TYO76487.1"/>
    <property type="molecule type" value="Genomic_DNA"/>
</dbReference>
<evidence type="ECO:0000256" key="3">
    <source>
        <dbReference type="ARBA" id="ARBA00022989"/>
    </source>
</evidence>
<feature type="domain" description="ABC-2 type transporter transmembrane" evidence="6">
    <location>
        <begin position="30"/>
        <end position="306"/>
    </location>
</feature>
<dbReference type="GO" id="GO:0016020">
    <property type="term" value="C:membrane"/>
    <property type="evidence" value="ECO:0007669"/>
    <property type="project" value="UniProtKB-SubCell"/>
</dbReference>
<evidence type="ECO:0000256" key="1">
    <source>
        <dbReference type="ARBA" id="ARBA00004141"/>
    </source>
</evidence>
<reference evidence="7" key="3">
    <citation type="journal article" name="MicrobiologyOpen">
        <title>Whole-genome comparison between the type strain of Halobacterium salinarum (DSM 3754(T)) and the laboratory strains R1 and NRC-1.</title>
        <authorList>
            <person name="Pfeiffer F."/>
            <person name="Losensky G."/>
            <person name="Marchfelder A."/>
            <person name="Habermann B."/>
            <person name="Dyall-Smith M."/>
        </authorList>
    </citation>
    <scope>NUCLEOTIDE SEQUENCE</scope>
    <source>
        <strain evidence="7">91-R6</strain>
    </source>
</reference>
<feature type="transmembrane region" description="Helical" evidence="5">
    <location>
        <begin position="170"/>
        <end position="189"/>
    </location>
</feature>
<dbReference type="AlphaFoldDB" id="A0A4D6GRW3"/>
<evidence type="ECO:0000256" key="5">
    <source>
        <dbReference type="SAM" id="Phobius"/>
    </source>
</evidence>
<dbReference type="Proteomes" id="UP000296216">
    <property type="component" value="Chromosome"/>
</dbReference>
<feature type="transmembrane region" description="Helical" evidence="5">
    <location>
        <begin position="21"/>
        <end position="47"/>
    </location>
</feature>
<evidence type="ECO:0000313" key="8">
    <source>
        <dbReference type="EMBL" id="TYO76487.1"/>
    </source>
</evidence>
<feature type="transmembrane region" description="Helical" evidence="5">
    <location>
        <begin position="225"/>
        <end position="244"/>
    </location>
</feature>
<feature type="transmembrane region" description="Helical" evidence="5">
    <location>
        <begin position="250"/>
        <end position="274"/>
    </location>
</feature>
<keyword evidence="4 5" id="KW-0472">Membrane</keyword>
<evidence type="ECO:0000313" key="9">
    <source>
        <dbReference type="Proteomes" id="UP000296216"/>
    </source>
</evidence>
<sequence length="349" mass="36436">MGNPRVVLARRTLGSLRSEKTIVLALVIQLFIAGFSSFLVVGLVSLYDPGTANGDALTVSVGVTGNASSDVAATIADDDSRSVVPYPSQAAASAAFQRGDVQALVHATRQPGGRILAAATAPEGSFRTTLVVTELKGALSTLERERRADLDHRLERTPVDLPPDERSNPYFSFTYTVLLPLLAFLPAFISGSVMADSMAEELERDTLSLLRVAPLSLPEIVDGKAIALVGLAPAQVALWLLLLWLNGTHIANPLALLALVAGVAAVLVATGAALALRVGARREAQLLYSFVALAVFGVASLLPQSPQNLIARLAVDSPTTLTWGLLGVALTVAAASYTGLRWLAGGAET</sequence>
<accession>A0A4D6GRW3</accession>
<dbReference type="EMBL" id="CP038631">
    <property type="protein sequence ID" value="QCC44465.1"/>
    <property type="molecule type" value="Genomic_DNA"/>
</dbReference>
<feature type="transmembrane region" description="Helical" evidence="5">
    <location>
        <begin position="323"/>
        <end position="344"/>
    </location>
</feature>
<dbReference type="GO" id="GO:0140359">
    <property type="term" value="F:ABC-type transporter activity"/>
    <property type="evidence" value="ECO:0007669"/>
    <property type="project" value="InterPro"/>
</dbReference>
<proteinExistence type="predicted"/>
<evidence type="ECO:0000256" key="2">
    <source>
        <dbReference type="ARBA" id="ARBA00022692"/>
    </source>
</evidence>
<comment type="subcellular location">
    <subcellularLocation>
        <location evidence="1">Membrane</location>
        <topology evidence="1">Multi-pass membrane protein</topology>
    </subcellularLocation>
</comment>
<feature type="transmembrane region" description="Helical" evidence="5">
    <location>
        <begin position="286"/>
        <end position="303"/>
    </location>
</feature>
<evidence type="ECO:0000313" key="10">
    <source>
        <dbReference type="Proteomes" id="UP000323075"/>
    </source>
</evidence>
<dbReference type="RefSeq" id="WP_136361098.1">
    <property type="nucleotide sequence ID" value="NZ_VRYN01000002.1"/>
</dbReference>
<gene>
    <name evidence="8" type="ORF">APQ99_01124</name>
    <name evidence="7" type="ORF">HBSAL_03705</name>
</gene>
<dbReference type="Proteomes" id="UP000323075">
    <property type="component" value="Unassembled WGS sequence"/>
</dbReference>
<evidence type="ECO:0000259" key="6">
    <source>
        <dbReference type="Pfam" id="PF12698"/>
    </source>
</evidence>
<protein>
    <submittedName>
        <fullName evidence="8">ABC-type Na+ efflux pump, permease component</fullName>
    </submittedName>
    <submittedName>
        <fullName evidence="7">ABC-type transport system permease protein</fullName>
    </submittedName>
</protein>
<name>A0A4D6GRW3_HALS9</name>
<dbReference type="GeneID" id="39854610"/>
<organism evidence="7 9">
    <name type="scientific">Halobacterium salinarum (strain ATCC 33171 / DSM 3754 / JCM 8978 / NBRC 102687 / NCIMB 764 / 91-R6)</name>
    <dbReference type="NCBI Taxonomy" id="2597657"/>
    <lineage>
        <taxon>Archaea</taxon>
        <taxon>Methanobacteriati</taxon>
        <taxon>Methanobacteriota</taxon>
        <taxon>Stenosarchaea group</taxon>
        <taxon>Halobacteria</taxon>
        <taxon>Halobacteriales</taxon>
        <taxon>Halobacteriaceae</taxon>
        <taxon>Halobacterium</taxon>
    </lineage>
</organism>
<reference evidence="8 10" key="2">
    <citation type="submission" date="2019-07" db="EMBL/GenBank/DDBJ databases">
        <title>Genomic Encyclopedia of Archaeal and Bacterial Type Strains, Phase II (KMG-II): from individual species to whole genera.</title>
        <authorList>
            <person name="Goeker M."/>
        </authorList>
    </citation>
    <scope>NUCLEOTIDE SEQUENCE [LARGE SCALE GENOMIC DNA]</scope>
    <source>
        <strain evidence="8 10">DSM 3754</strain>
    </source>
</reference>
<keyword evidence="3 5" id="KW-1133">Transmembrane helix</keyword>
<evidence type="ECO:0000256" key="4">
    <source>
        <dbReference type="ARBA" id="ARBA00023136"/>
    </source>
</evidence>
<evidence type="ECO:0000313" key="7">
    <source>
        <dbReference type="EMBL" id="QCC44465.1"/>
    </source>
</evidence>
<dbReference type="Pfam" id="PF12698">
    <property type="entry name" value="ABC2_membrane_3"/>
    <property type="match status" value="1"/>
</dbReference>
<dbReference type="InterPro" id="IPR013525">
    <property type="entry name" value="ABC2_TM"/>
</dbReference>
<reference evidence="7 9" key="1">
    <citation type="journal article" date="2019" name="Microbiol. Resour. Announc.">
        <title>The Genome Sequence of the Halobacterium salinarum Type Strain Is Closely Related to That of Laboratory Strains NRC-1 and R1.</title>
        <authorList>
            <person name="Pfeiffer F."/>
            <person name="Marchfelder A."/>
            <person name="Habermann B."/>
            <person name="Dyall-Smith M.L."/>
        </authorList>
    </citation>
    <scope>NUCLEOTIDE SEQUENCE [LARGE SCALE GENOMIC DNA]</scope>
    <source>
        <strain evidence="7">91-R6</strain>
        <strain evidence="9">ATCC 33171 / DSM 3754 / JCM 8978 / NBRC 102687 / NCIMB 764 / 91-R6</strain>
    </source>
</reference>